<keyword evidence="2" id="KW-1133">Transmembrane helix</keyword>
<dbReference type="HOGENOM" id="CLU_2070586_0_0_11"/>
<dbReference type="AlphaFoldDB" id="C8XAG9"/>
<feature type="transmembrane region" description="Helical" evidence="2">
    <location>
        <begin position="43"/>
        <end position="65"/>
    </location>
</feature>
<evidence type="ECO:0000256" key="2">
    <source>
        <dbReference type="SAM" id="Phobius"/>
    </source>
</evidence>
<feature type="region of interest" description="Disordered" evidence="1">
    <location>
        <begin position="1"/>
        <end position="36"/>
    </location>
</feature>
<gene>
    <name evidence="3" type="ordered locus">Namu_0924</name>
</gene>
<accession>C8XAG9</accession>
<evidence type="ECO:0000313" key="4">
    <source>
        <dbReference type="Proteomes" id="UP000002218"/>
    </source>
</evidence>
<feature type="transmembrane region" description="Helical" evidence="2">
    <location>
        <begin position="85"/>
        <end position="108"/>
    </location>
</feature>
<organism evidence="3 4">
    <name type="scientific">Nakamurella multipartita (strain ATCC 700099 / DSM 44233 / CIP 104796 / JCM 9543 / NBRC 105858 / Y-104)</name>
    <name type="common">Microsphaera multipartita</name>
    <dbReference type="NCBI Taxonomy" id="479431"/>
    <lineage>
        <taxon>Bacteria</taxon>
        <taxon>Bacillati</taxon>
        <taxon>Actinomycetota</taxon>
        <taxon>Actinomycetes</taxon>
        <taxon>Nakamurellales</taxon>
        <taxon>Nakamurellaceae</taxon>
        <taxon>Nakamurella</taxon>
    </lineage>
</organism>
<sequence length="118" mass="11613">MTAPGGSDGPSIGAGVLPEAPTTSPAPPAAPAATGGTNPVRSIVVPGLLTVLFLALAVFCGRRGIVTDTWPAFLPGADSTAITRYVGPWLTAAALALLGAGLSVLALIRGLRARGSRA</sequence>
<dbReference type="InParanoid" id="C8XAG9"/>
<name>C8XAG9_NAKMY</name>
<keyword evidence="3" id="KW-0969">Cilium</keyword>
<protein>
    <submittedName>
        <fullName evidence="3">Flagellar biosynthesis protein FliO</fullName>
    </submittedName>
</protein>
<evidence type="ECO:0000313" key="3">
    <source>
        <dbReference type="EMBL" id="ACV77334.1"/>
    </source>
</evidence>
<keyword evidence="4" id="KW-1185">Reference proteome</keyword>
<evidence type="ECO:0000256" key="1">
    <source>
        <dbReference type="SAM" id="MobiDB-lite"/>
    </source>
</evidence>
<reference evidence="4" key="1">
    <citation type="submission" date="2009-09" db="EMBL/GenBank/DDBJ databases">
        <title>The complete genome of Nakamurella multipartita DSM 44233.</title>
        <authorList>
            <consortium name="US DOE Joint Genome Institute (JGI-PGF)"/>
            <person name="Lucas S."/>
            <person name="Copeland A."/>
            <person name="Lapidus A."/>
            <person name="Glavina del Rio T."/>
            <person name="Dalin E."/>
            <person name="Tice H."/>
            <person name="Bruce D."/>
            <person name="Goodwin L."/>
            <person name="Pitluck S."/>
            <person name="Kyrpides N."/>
            <person name="Mavromatis K."/>
            <person name="Ivanova N."/>
            <person name="Ovchinnikova G."/>
            <person name="Sims D."/>
            <person name="Meincke L."/>
            <person name="Brettin T."/>
            <person name="Detter J.C."/>
            <person name="Han C."/>
            <person name="Larimer F."/>
            <person name="Land M."/>
            <person name="Hauser L."/>
            <person name="Markowitz V."/>
            <person name="Cheng J.-F."/>
            <person name="Hugenholtz P."/>
            <person name="Woyke T."/>
            <person name="Wu D."/>
            <person name="Klenk H.-P."/>
            <person name="Eisen J.A."/>
        </authorList>
    </citation>
    <scope>NUCLEOTIDE SEQUENCE [LARGE SCALE GENOMIC DNA]</scope>
    <source>
        <strain evidence="4">ATCC 700099 / DSM 44233 / CIP 104796 / JCM 9543 / NBRC 105858 / Y-104</strain>
    </source>
</reference>
<dbReference type="STRING" id="479431.Namu_0924"/>
<reference evidence="3 4" key="2">
    <citation type="journal article" date="2010" name="Stand. Genomic Sci.">
        <title>Complete genome sequence of Nakamurella multipartita type strain (Y-104).</title>
        <authorList>
            <person name="Tice H."/>
            <person name="Mayilraj S."/>
            <person name="Sims D."/>
            <person name="Lapidus A."/>
            <person name="Nolan M."/>
            <person name="Lucas S."/>
            <person name="Glavina Del Rio T."/>
            <person name="Copeland A."/>
            <person name="Cheng J.F."/>
            <person name="Meincke L."/>
            <person name="Bruce D."/>
            <person name="Goodwin L."/>
            <person name="Pitluck S."/>
            <person name="Ivanova N."/>
            <person name="Mavromatis K."/>
            <person name="Ovchinnikova G."/>
            <person name="Pati A."/>
            <person name="Chen A."/>
            <person name="Palaniappan K."/>
            <person name="Land M."/>
            <person name="Hauser L."/>
            <person name="Chang Y.J."/>
            <person name="Jeffries C.D."/>
            <person name="Detter J.C."/>
            <person name="Brettin T."/>
            <person name="Rohde M."/>
            <person name="Goker M."/>
            <person name="Bristow J."/>
            <person name="Eisen J.A."/>
            <person name="Markowitz V."/>
            <person name="Hugenholtz P."/>
            <person name="Kyrpides N.C."/>
            <person name="Klenk H.P."/>
            <person name="Chen F."/>
        </authorList>
    </citation>
    <scope>NUCLEOTIDE SEQUENCE [LARGE SCALE GENOMIC DNA]</scope>
    <source>
        <strain evidence="4">ATCC 700099 / DSM 44233 / CIP 104796 / JCM 9543 / NBRC 105858 / Y-104</strain>
    </source>
</reference>
<keyword evidence="3" id="KW-0966">Cell projection</keyword>
<keyword evidence="3" id="KW-0282">Flagellum</keyword>
<proteinExistence type="predicted"/>
<dbReference type="Proteomes" id="UP000002218">
    <property type="component" value="Chromosome"/>
</dbReference>
<keyword evidence="2" id="KW-0472">Membrane</keyword>
<dbReference type="EMBL" id="CP001737">
    <property type="protein sequence ID" value="ACV77334.1"/>
    <property type="molecule type" value="Genomic_DNA"/>
</dbReference>
<dbReference type="KEGG" id="nml:Namu_0924"/>
<keyword evidence="2" id="KW-0812">Transmembrane</keyword>